<keyword evidence="1" id="KW-0812">Transmembrane</keyword>
<feature type="transmembrane region" description="Helical" evidence="1">
    <location>
        <begin position="6"/>
        <end position="26"/>
    </location>
</feature>
<evidence type="ECO:0000256" key="1">
    <source>
        <dbReference type="SAM" id="Phobius"/>
    </source>
</evidence>
<dbReference type="RefSeq" id="WP_143099950.1">
    <property type="nucleotide sequence ID" value="NZ_FOYQ01000002.1"/>
</dbReference>
<dbReference type="OrthoDB" id="9763076at2"/>
<evidence type="ECO:0000313" key="2">
    <source>
        <dbReference type="EMBL" id="SFR46621.1"/>
    </source>
</evidence>
<accession>A0A1I6GX19</accession>
<dbReference type="PANTHER" id="PTHR37947:SF1">
    <property type="entry name" value="BLL2462 PROTEIN"/>
    <property type="match status" value="1"/>
</dbReference>
<dbReference type="PANTHER" id="PTHR37947">
    <property type="entry name" value="BLL2462 PROTEIN"/>
    <property type="match status" value="1"/>
</dbReference>
<gene>
    <name evidence="2" type="ORF">SAMN04490243_1830</name>
</gene>
<proteinExistence type="predicted"/>
<dbReference type="Proteomes" id="UP000199534">
    <property type="component" value="Unassembled WGS sequence"/>
</dbReference>
<keyword evidence="1" id="KW-1133">Transmembrane helix</keyword>
<name>A0A1I6GX19_9FLAO</name>
<protein>
    <recommendedName>
        <fullName evidence="4">VWA domain-containing protein</fullName>
    </recommendedName>
</protein>
<keyword evidence="1" id="KW-0472">Membrane</keyword>
<dbReference type="STRING" id="400055.SAMN04490243_1830"/>
<keyword evidence="3" id="KW-1185">Reference proteome</keyword>
<feature type="transmembrane region" description="Helical" evidence="1">
    <location>
        <begin position="33"/>
        <end position="53"/>
    </location>
</feature>
<evidence type="ECO:0008006" key="4">
    <source>
        <dbReference type="Google" id="ProtNLM"/>
    </source>
</evidence>
<evidence type="ECO:0000313" key="3">
    <source>
        <dbReference type="Proteomes" id="UP000199534"/>
    </source>
</evidence>
<dbReference type="AlphaFoldDB" id="A0A1I6GX19"/>
<reference evidence="2 3" key="1">
    <citation type="submission" date="2016-10" db="EMBL/GenBank/DDBJ databases">
        <authorList>
            <person name="de Groot N.N."/>
        </authorList>
    </citation>
    <scope>NUCLEOTIDE SEQUENCE [LARGE SCALE GENOMIC DNA]</scope>
    <source>
        <strain evidence="2 3">DSM 21019</strain>
    </source>
</reference>
<sequence length="674" mass="76045">MGEYPFLWILLCVLVSAALVWIHYLAQRPAKPFHWPLAILRFFALLGILLLLADVKISKRTSEIRKHELVVLTDNSRSVRFKGADTNLLAFRNALIQDGELQERFTISPYSFGNSANRSDTLNFNSEATDIAGSLEGIRSALKQREATVVLLSDGNDNTGMDISGIADQGPLIYPVIFGDTTKYRDIRIDRIDLNRFAFLGNSFPVEVLYSYTGTTAATSELVIRDNGRVVARKTLTFSSGAESRQEEFFIEAREVGVHRISAGLQALPEERNTRNNTRTAGLEVLDESLEIRIVSSDNHPDLGALKRSLLRNPQRRCEIVTPSEALRTLQDIDLLIFFNPNRQFRELYGAIKDRSIPLFTITGPGTSWTFLNQAQSRFGLEEQGPPEDLFPMRNASFDYFDNSSWEVAEYPPLSGLLGEYSIYEPHQVLLEQRIRGINLDQPLLALLEGEPREAVLFGSGLWQWSLGEYRNTGSTLEFDQALSRIVLFLAASAAEQRLTLDYEPIYEGIQGARIRARFVDEAYDFDQQAQLRIRLQDSSGQDLPVRPMSLRTGYFEFDLAAIPPGEYNFTVEAVGTAFTASGNFVLRAFDLEARQTSSDLDLMNQLGARTGGRLFFPQSFGVLRDSLLGADRFRPMEKSQVKVVSLIDYRWLLPLIIAFLAGEWFTRKYYGLI</sequence>
<organism evidence="2 3">
    <name type="scientific">Robiginitalea myxolifaciens</name>
    <dbReference type="NCBI Taxonomy" id="400055"/>
    <lineage>
        <taxon>Bacteria</taxon>
        <taxon>Pseudomonadati</taxon>
        <taxon>Bacteroidota</taxon>
        <taxon>Flavobacteriia</taxon>
        <taxon>Flavobacteriales</taxon>
        <taxon>Flavobacteriaceae</taxon>
        <taxon>Robiginitalea</taxon>
    </lineage>
</organism>
<dbReference type="EMBL" id="FOYQ01000002">
    <property type="protein sequence ID" value="SFR46621.1"/>
    <property type="molecule type" value="Genomic_DNA"/>
</dbReference>